<dbReference type="AlphaFoldDB" id="A0AA36E8T3"/>
<dbReference type="PANTHER" id="PTHR45786">
    <property type="entry name" value="DNA BINDING PROTEIN-LIKE"/>
    <property type="match status" value="1"/>
</dbReference>
<keyword evidence="3" id="KW-1185">Reference proteome</keyword>
<dbReference type="PANTHER" id="PTHR45786:SF77">
    <property type="entry name" value="HELITRON HELICASE-LIKE DOMAIN-CONTAINING PROTEIN-RELATED"/>
    <property type="match status" value="1"/>
</dbReference>
<dbReference type="Pfam" id="PF14214">
    <property type="entry name" value="Helitron_like_N"/>
    <property type="match status" value="1"/>
</dbReference>
<evidence type="ECO:0000313" key="3">
    <source>
        <dbReference type="Proteomes" id="UP001177003"/>
    </source>
</evidence>
<name>A0AA36E8T3_LACSI</name>
<reference evidence="2" key="1">
    <citation type="submission" date="2023-04" db="EMBL/GenBank/DDBJ databases">
        <authorList>
            <person name="Vijverberg K."/>
            <person name="Xiong W."/>
            <person name="Schranz E."/>
        </authorList>
    </citation>
    <scope>NUCLEOTIDE SEQUENCE</scope>
</reference>
<dbReference type="InterPro" id="IPR025476">
    <property type="entry name" value="Helitron_helicase-like"/>
</dbReference>
<organism evidence="2 3">
    <name type="scientific">Lactuca saligna</name>
    <name type="common">Willowleaf lettuce</name>
    <dbReference type="NCBI Taxonomy" id="75948"/>
    <lineage>
        <taxon>Eukaryota</taxon>
        <taxon>Viridiplantae</taxon>
        <taxon>Streptophyta</taxon>
        <taxon>Embryophyta</taxon>
        <taxon>Tracheophyta</taxon>
        <taxon>Spermatophyta</taxon>
        <taxon>Magnoliopsida</taxon>
        <taxon>eudicotyledons</taxon>
        <taxon>Gunneridae</taxon>
        <taxon>Pentapetalae</taxon>
        <taxon>asterids</taxon>
        <taxon>campanulids</taxon>
        <taxon>Asterales</taxon>
        <taxon>Asteraceae</taxon>
        <taxon>Cichorioideae</taxon>
        <taxon>Cichorieae</taxon>
        <taxon>Lactucinae</taxon>
        <taxon>Lactuca</taxon>
    </lineage>
</organism>
<accession>A0AA36E8T3</accession>
<protein>
    <recommendedName>
        <fullName evidence="1">Helitron helicase-like domain-containing protein</fullName>
    </recommendedName>
</protein>
<feature type="domain" description="Helitron helicase-like" evidence="1">
    <location>
        <begin position="278"/>
        <end position="407"/>
    </location>
</feature>
<dbReference type="Proteomes" id="UP001177003">
    <property type="component" value="Chromosome 5"/>
</dbReference>
<evidence type="ECO:0000313" key="2">
    <source>
        <dbReference type="EMBL" id="CAI9287411.1"/>
    </source>
</evidence>
<evidence type="ECO:0000259" key="1">
    <source>
        <dbReference type="Pfam" id="PF14214"/>
    </source>
</evidence>
<gene>
    <name evidence="2" type="ORF">LSALG_LOCUS26774</name>
</gene>
<sequence length="716" mass="82732">MLSSNGSKTTTYGFYFQYDSTLSFTSITQEFTFGRDTNIAFYYDCGNCTCIFLPYPLRPPNVLMKFYEDDHFMHNIRAYNSMFSMTSFGANEDDSINKGRAPYVFKVSGQIYHWIGSFYPQDIHQPRFLQLYICDTENEVDNRLHSFHGVGEVLLSENVVDSLSHMLHTHTEYVHTFKTTKEIARSMNLDSYGVRLFNVVPDRRYGPPALGSLGCIVCGDDITGAVYDIVVYSKSGSPRRVSKLHPTYMPLQYPLLFPYGEEGWSPTLHLRINSNRSLTNNMLDFIEQHQQQLRIEYINGVYDALSKGDTDSRVIGKRVFLPATFVGGPRYMYKHYQDALAICKVHGKPQYFVTFTCNVKWPEYRRYMDAIGQRDIQNRPDIFARIFKIKVRAFINFFKDDKTFGDIFTPLNSKKGVYHIVIHYYGLHHSLELKKVQILINTLPQSFMTLHLNQHYIGLLLHGPCGSLNIGAPCMVDDKCVQRFPKPFNPLTTFDENGYVHYTRRVGSYHVLQSGIRTDNGFVVSYNKRLCSRFDAHINVEYCGWNMMIKYLFKYISKGVDRVRFTIQTSEANTTASSSTIPVVVNEIKSFLDGRYICPHEAAWRILNFPIHERDPPVQVLVVHLEGMKPTIFKENSQLGSLINTPNFGVTTLTEWLHNNQHDFRGIDLTYNDYPSKYSWDTKDKRWIHRTTTINTTIGKLAYVHPTVGELFYLGI</sequence>
<proteinExistence type="predicted"/>
<dbReference type="EMBL" id="OX465081">
    <property type="protein sequence ID" value="CAI9287411.1"/>
    <property type="molecule type" value="Genomic_DNA"/>
</dbReference>